<accession>A0A0C2G8H5</accession>
<dbReference type="Proteomes" id="UP000054047">
    <property type="component" value="Unassembled WGS sequence"/>
</dbReference>
<proteinExistence type="predicted"/>
<organism evidence="1 2">
    <name type="scientific">Ancylostoma duodenale</name>
    <dbReference type="NCBI Taxonomy" id="51022"/>
    <lineage>
        <taxon>Eukaryota</taxon>
        <taxon>Metazoa</taxon>
        <taxon>Ecdysozoa</taxon>
        <taxon>Nematoda</taxon>
        <taxon>Chromadorea</taxon>
        <taxon>Rhabditida</taxon>
        <taxon>Rhabditina</taxon>
        <taxon>Rhabditomorpha</taxon>
        <taxon>Strongyloidea</taxon>
        <taxon>Ancylostomatidae</taxon>
        <taxon>Ancylostomatinae</taxon>
        <taxon>Ancylostoma</taxon>
    </lineage>
</organism>
<dbReference type="EMBL" id="KN741528">
    <property type="protein sequence ID" value="KIH53316.1"/>
    <property type="molecule type" value="Genomic_DNA"/>
</dbReference>
<gene>
    <name evidence="1" type="ORF">ANCDUO_16559</name>
</gene>
<keyword evidence="2" id="KW-1185">Reference proteome</keyword>
<evidence type="ECO:0000313" key="2">
    <source>
        <dbReference type="Proteomes" id="UP000054047"/>
    </source>
</evidence>
<reference evidence="1 2" key="1">
    <citation type="submission" date="2013-12" db="EMBL/GenBank/DDBJ databases">
        <title>Draft genome of the parsitic nematode Ancylostoma duodenale.</title>
        <authorList>
            <person name="Mitreva M."/>
        </authorList>
    </citation>
    <scope>NUCLEOTIDE SEQUENCE [LARGE SCALE GENOMIC DNA]</scope>
    <source>
        <strain evidence="1 2">Zhejiang</strain>
    </source>
</reference>
<protein>
    <submittedName>
        <fullName evidence="1">Uncharacterized protein</fullName>
    </submittedName>
</protein>
<dbReference type="AlphaFoldDB" id="A0A0C2G8H5"/>
<name>A0A0C2G8H5_9BILA</name>
<sequence length="135" mass="15429">MLSKLGAKTRKATITNTTDEENENYTLDYLMKLENITYIEILKMDIEGKRDGKKNSSTRTLMANGGRGIQQRALKILPPGTLPAKECREFSRQDHSTIAALVTVLHTLGRLSPFHYDPMLSTYNRATFRWRTDHV</sequence>
<evidence type="ECO:0000313" key="1">
    <source>
        <dbReference type="EMBL" id="KIH53316.1"/>
    </source>
</evidence>